<evidence type="ECO:0000313" key="1">
    <source>
        <dbReference type="EMBL" id="CAJ2659830.1"/>
    </source>
</evidence>
<gene>
    <name evidence="1" type="ORF">MILVUS5_LOCUS25906</name>
</gene>
<reference evidence="1" key="1">
    <citation type="submission" date="2023-10" db="EMBL/GenBank/DDBJ databases">
        <authorList>
            <person name="Rodriguez Cubillos JULIANA M."/>
            <person name="De Vega J."/>
        </authorList>
    </citation>
    <scope>NUCLEOTIDE SEQUENCE</scope>
</reference>
<name>A0ACB0KUG2_TRIPR</name>
<comment type="caution">
    <text evidence="1">The sequence shown here is derived from an EMBL/GenBank/DDBJ whole genome shotgun (WGS) entry which is preliminary data.</text>
</comment>
<protein>
    <submittedName>
        <fullName evidence="1">Uncharacterized protein</fullName>
    </submittedName>
</protein>
<dbReference type="Proteomes" id="UP001177021">
    <property type="component" value="Unassembled WGS sequence"/>
</dbReference>
<organism evidence="1 2">
    <name type="scientific">Trifolium pratense</name>
    <name type="common">Red clover</name>
    <dbReference type="NCBI Taxonomy" id="57577"/>
    <lineage>
        <taxon>Eukaryota</taxon>
        <taxon>Viridiplantae</taxon>
        <taxon>Streptophyta</taxon>
        <taxon>Embryophyta</taxon>
        <taxon>Tracheophyta</taxon>
        <taxon>Spermatophyta</taxon>
        <taxon>Magnoliopsida</taxon>
        <taxon>eudicotyledons</taxon>
        <taxon>Gunneridae</taxon>
        <taxon>Pentapetalae</taxon>
        <taxon>rosids</taxon>
        <taxon>fabids</taxon>
        <taxon>Fabales</taxon>
        <taxon>Fabaceae</taxon>
        <taxon>Papilionoideae</taxon>
        <taxon>50 kb inversion clade</taxon>
        <taxon>NPAAA clade</taxon>
        <taxon>Hologalegina</taxon>
        <taxon>IRL clade</taxon>
        <taxon>Trifolieae</taxon>
        <taxon>Trifolium</taxon>
    </lineage>
</organism>
<dbReference type="EMBL" id="CASHSV030000311">
    <property type="protein sequence ID" value="CAJ2659830.1"/>
    <property type="molecule type" value="Genomic_DNA"/>
</dbReference>
<evidence type="ECO:0000313" key="2">
    <source>
        <dbReference type="Proteomes" id="UP001177021"/>
    </source>
</evidence>
<accession>A0ACB0KUG2</accession>
<keyword evidence="2" id="KW-1185">Reference proteome</keyword>
<sequence length="145" mass="16594">MELLIIRLFSPRGNSKNDAVLDKLNQQRTRERSAGNTQVLDDLKRTFDTLSDGMDGKLNNAARFFESDPDEIDKADYSYRYDTTFHRGGKYDIKETKMEMISVVVRSFISNLSHYNNFLRNFSTRTFPAANAILGSASLHNVRGM</sequence>
<proteinExistence type="predicted"/>